<dbReference type="Proteomes" id="UP001295423">
    <property type="component" value="Unassembled WGS sequence"/>
</dbReference>
<keyword evidence="3" id="KW-1185">Reference proteome</keyword>
<accession>A0AAD2CU44</accession>
<gene>
    <name evidence="2" type="ORF">CYCCA115_LOCUS10092</name>
</gene>
<evidence type="ECO:0000313" key="2">
    <source>
        <dbReference type="EMBL" id="CAJ1945950.1"/>
    </source>
</evidence>
<evidence type="ECO:0000256" key="1">
    <source>
        <dbReference type="SAM" id="MobiDB-lite"/>
    </source>
</evidence>
<protein>
    <submittedName>
        <fullName evidence="2">Uncharacterized protein</fullName>
    </submittedName>
</protein>
<reference evidence="2" key="1">
    <citation type="submission" date="2023-08" db="EMBL/GenBank/DDBJ databases">
        <authorList>
            <person name="Audoor S."/>
            <person name="Bilcke G."/>
        </authorList>
    </citation>
    <scope>NUCLEOTIDE SEQUENCE</scope>
</reference>
<sequence length="121" mass="12901">MNNQSSSSSSCSFSASDNTSRMNQSSSLPAPPLRSLPAGIRRPLLPSRPPIFAARSLGVIGGLRSSSLNPDRRVRNQREILNAALAVIHADDDFLAQVSSSSSSNSSNKKRKSQRGGPPRQ</sequence>
<comment type="caution">
    <text evidence="2">The sequence shown here is derived from an EMBL/GenBank/DDBJ whole genome shotgun (WGS) entry which is preliminary data.</text>
</comment>
<feature type="compositionally biased region" description="Low complexity" evidence="1">
    <location>
        <begin position="35"/>
        <end position="45"/>
    </location>
</feature>
<organism evidence="2 3">
    <name type="scientific">Cylindrotheca closterium</name>
    <dbReference type="NCBI Taxonomy" id="2856"/>
    <lineage>
        <taxon>Eukaryota</taxon>
        <taxon>Sar</taxon>
        <taxon>Stramenopiles</taxon>
        <taxon>Ochrophyta</taxon>
        <taxon>Bacillariophyta</taxon>
        <taxon>Bacillariophyceae</taxon>
        <taxon>Bacillariophycidae</taxon>
        <taxon>Bacillariales</taxon>
        <taxon>Bacillariaceae</taxon>
        <taxon>Cylindrotheca</taxon>
    </lineage>
</organism>
<evidence type="ECO:0000313" key="3">
    <source>
        <dbReference type="Proteomes" id="UP001295423"/>
    </source>
</evidence>
<feature type="compositionally biased region" description="Low complexity" evidence="1">
    <location>
        <begin position="1"/>
        <end position="28"/>
    </location>
</feature>
<proteinExistence type="predicted"/>
<dbReference type="AlphaFoldDB" id="A0AAD2CU44"/>
<dbReference type="EMBL" id="CAKOGP040001557">
    <property type="protein sequence ID" value="CAJ1945950.1"/>
    <property type="molecule type" value="Genomic_DNA"/>
</dbReference>
<name>A0AAD2CU44_9STRA</name>
<feature type="region of interest" description="Disordered" evidence="1">
    <location>
        <begin position="97"/>
        <end position="121"/>
    </location>
</feature>
<feature type="region of interest" description="Disordered" evidence="1">
    <location>
        <begin position="1"/>
        <end position="47"/>
    </location>
</feature>